<sequence>MNVPVDAKSLTELVGTVGRSGGVSAGQLVQHPRRGSVQALKVVLGAANHYKMKKEQRAGRRMMSMLVQKDRQMMLVTRLDREEMNDLDWQRLGAG</sequence>
<name>A0A077R8W4_9BASI</name>
<reference evidence="1" key="1">
    <citation type="journal article" date="2014" name="Genome Biol. Evol.">
        <title>Gene Loss Rather Than Gene Gain Is Associated with a Host Jump from Monocots to Dicots in the Smut Fungus Melanopsichium pennsylvanicum.</title>
        <authorList>
            <person name="Sharma R."/>
            <person name="Mishra B."/>
            <person name="Runge F."/>
            <person name="Thines M."/>
        </authorList>
    </citation>
    <scope>NUCLEOTIDE SEQUENCE</scope>
    <source>
        <strain evidence="1">4</strain>
    </source>
</reference>
<accession>A0A077R8W4</accession>
<proteinExistence type="predicted"/>
<dbReference type="AlphaFoldDB" id="A0A077R8W4"/>
<dbReference type="EMBL" id="HG529584">
    <property type="protein sequence ID" value="CDI53579.1"/>
    <property type="molecule type" value="Genomic_DNA"/>
</dbReference>
<evidence type="ECO:0000313" key="1">
    <source>
        <dbReference type="EMBL" id="CDI53579.1"/>
    </source>
</evidence>
<protein>
    <submittedName>
        <fullName evidence="1">Uncharacterized protein</fullName>
    </submittedName>
</protein>
<organism evidence="1">
    <name type="scientific">Melanopsichium pennsylvanicum 4</name>
    <dbReference type="NCBI Taxonomy" id="1398559"/>
    <lineage>
        <taxon>Eukaryota</taxon>
        <taxon>Fungi</taxon>
        <taxon>Dikarya</taxon>
        <taxon>Basidiomycota</taxon>
        <taxon>Ustilaginomycotina</taxon>
        <taxon>Ustilaginomycetes</taxon>
        <taxon>Ustilaginales</taxon>
        <taxon>Ustilaginaceae</taxon>
        <taxon>Melanopsichium</taxon>
    </lineage>
</organism>